<dbReference type="GO" id="GO:0005886">
    <property type="term" value="C:plasma membrane"/>
    <property type="evidence" value="ECO:0007669"/>
    <property type="project" value="TreeGrafter"/>
</dbReference>
<dbReference type="AlphaFoldDB" id="A0A9K3K5J0"/>
<feature type="transmembrane region" description="Helical" evidence="5">
    <location>
        <begin position="142"/>
        <end position="163"/>
    </location>
</feature>
<dbReference type="Pfam" id="PF00955">
    <property type="entry name" value="HCO3_cotransp"/>
    <property type="match status" value="1"/>
</dbReference>
<feature type="domain" description="Bicarbonate transporter-like transmembrane" evidence="6">
    <location>
        <begin position="74"/>
        <end position="205"/>
    </location>
</feature>
<name>A0A9K3K5J0_9STRA</name>
<evidence type="ECO:0000313" key="9">
    <source>
        <dbReference type="Proteomes" id="UP000693970"/>
    </source>
</evidence>
<dbReference type="GO" id="GO:0050801">
    <property type="term" value="P:monoatomic ion homeostasis"/>
    <property type="evidence" value="ECO:0007669"/>
    <property type="project" value="TreeGrafter"/>
</dbReference>
<evidence type="ECO:0000256" key="2">
    <source>
        <dbReference type="ARBA" id="ARBA00022692"/>
    </source>
</evidence>
<evidence type="ECO:0000256" key="3">
    <source>
        <dbReference type="ARBA" id="ARBA00022989"/>
    </source>
</evidence>
<evidence type="ECO:0000256" key="5">
    <source>
        <dbReference type="SAM" id="Phobius"/>
    </source>
</evidence>
<dbReference type="EMBL" id="JAGRRH010000023">
    <property type="protein sequence ID" value="KAG7343675.1"/>
    <property type="molecule type" value="Genomic_DNA"/>
</dbReference>
<dbReference type="OrthoDB" id="196769at2759"/>
<reference evidence="7" key="1">
    <citation type="journal article" date="2021" name="Sci. Rep.">
        <title>Diploid genomic architecture of Nitzschia inconspicua, an elite biomass production diatom.</title>
        <authorList>
            <person name="Oliver A."/>
            <person name="Podell S."/>
            <person name="Pinowska A."/>
            <person name="Traller J.C."/>
            <person name="Smith S.R."/>
            <person name="McClure R."/>
            <person name="Beliaev A."/>
            <person name="Bohutskyi P."/>
            <person name="Hill E.A."/>
            <person name="Rabines A."/>
            <person name="Zheng H."/>
            <person name="Allen L.Z."/>
            <person name="Kuo A."/>
            <person name="Grigoriev I.V."/>
            <person name="Allen A.E."/>
            <person name="Hazlebeck D."/>
            <person name="Allen E.E."/>
        </authorList>
    </citation>
    <scope>NUCLEOTIDE SEQUENCE</scope>
    <source>
        <strain evidence="7">Hildebrandi</strain>
    </source>
</reference>
<keyword evidence="9" id="KW-1185">Reference proteome</keyword>
<reference evidence="7" key="2">
    <citation type="submission" date="2021-04" db="EMBL/GenBank/DDBJ databases">
        <authorList>
            <person name="Podell S."/>
        </authorList>
    </citation>
    <scope>NUCLEOTIDE SEQUENCE</scope>
    <source>
        <strain evidence="7">Hildebrandi</strain>
    </source>
</reference>
<evidence type="ECO:0000256" key="1">
    <source>
        <dbReference type="ARBA" id="ARBA00004141"/>
    </source>
</evidence>
<proteinExistence type="predicted"/>
<keyword evidence="4 5" id="KW-0472">Membrane</keyword>
<evidence type="ECO:0000256" key="4">
    <source>
        <dbReference type="ARBA" id="ARBA00023136"/>
    </source>
</evidence>
<evidence type="ECO:0000313" key="7">
    <source>
        <dbReference type="EMBL" id="KAG7337149.1"/>
    </source>
</evidence>
<dbReference type="GO" id="GO:0006820">
    <property type="term" value="P:monoatomic anion transport"/>
    <property type="evidence" value="ECO:0007669"/>
    <property type="project" value="InterPro"/>
</dbReference>
<evidence type="ECO:0000259" key="6">
    <source>
        <dbReference type="Pfam" id="PF00955"/>
    </source>
</evidence>
<protein>
    <submittedName>
        <fullName evidence="7">HCO3- transporter family protein</fullName>
    </submittedName>
</protein>
<keyword evidence="3 5" id="KW-1133">Transmembrane helix</keyword>
<keyword evidence="2 5" id="KW-0812">Transmembrane</keyword>
<gene>
    <name evidence="8" type="ORF">IV203_021683</name>
    <name evidence="7" type="ORF">IV203_022764</name>
</gene>
<accession>A0A9K3K5J0</accession>
<dbReference type="PANTHER" id="PTHR11453">
    <property type="entry name" value="ANION EXCHANGE PROTEIN"/>
    <property type="match status" value="1"/>
</dbReference>
<comment type="caution">
    <text evidence="7">The sequence shown here is derived from an EMBL/GenBank/DDBJ whole genome shotgun (WGS) entry which is preliminary data.</text>
</comment>
<dbReference type="InterPro" id="IPR011531">
    <property type="entry name" value="HCO3_transpt-like_TM_dom"/>
</dbReference>
<comment type="subcellular location">
    <subcellularLocation>
        <location evidence="1">Membrane</location>
        <topology evidence="1">Multi-pass membrane protein</topology>
    </subcellularLocation>
</comment>
<dbReference type="InterPro" id="IPR003020">
    <property type="entry name" value="HCO3_transpt_euk"/>
</dbReference>
<evidence type="ECO:0000313" key="8">
    <source>
        <dbReference type="EMBL" id="KAG7343675.1"/>
    </source>
</evidence>
<dbReference type="EMBL" id="JAGRRH010000093">
    <property type="protein sequence ID" value="KAG7337149.1"/>
    <property type="molecule type" value="Genomic_DNA"/>
</dbReference>
<feature type="transmembrane region" description="Helical" evidence="5">
    <location>
        <begin position="102"/>
        <end position="121"/>
    </location>
</feature>
<dbReference type="Proteomes" id="UP000693970">
    <property type="component" value="Unassembled WGS sequence"/>
</dbReference>
<dbReference type="GO" id="GO:0005452">
    <property type="term" value="F:solute:inorganic anion antiporter activity"/>
    <property type="evidence" value="ECO:0007669"/>
    <property type="project" value="InterPro"/>
</dbReference>
<organism evidence="7 9">
    <name type="scientific">Nitzschia inconspicua</name>
    <dbReference type="NCBI Taxonomy" id="303405"/>
    <lineage>
        <taxon>Eukaryota</taxon>
        <taxon>Sar</taxon>
        <taxon>Stramenopiles</taxon>
        <taxon>Ochrophyta</taxon>
        <taxon>Bacillariophyta</taxon>
        <taxon>Bacillariophyceae</taxon>
        <taxon>Bacillariophycidae</taxon>
        <taxon>Bacillariales</taxon>
        <taxon>Bacillariaceae</taxon>
        <taxon>Nitzschia</taxon>
    </lineage>
</organism>
<dbReference type="PANTHER" id="PTHR11453:SF82">
    <property type="entry name" value="BORON TRANSPORTER 1"/>
    <property type="match status" value="1"/>
</dbReference>
<feature type="transmembrane region" description="Helical" evidence="5">
    <location>
        <begin position="183"/>
        <end position="203"/>
    </location>
</feature>
<sequence length="301" mass="34434">MRFPPREGYNDSKWKRKSKYLSAERLPQVSKPLPQPLYIPKRSHLLLQLPVRRNTKNDDDKNNENNDDHPLIQFLTGMKDDFKAWMPLYKDDWMGVKSPLKVFNACIFTFVIQLIPALIFAELMDRQNRRKFGNGREYFEHCHLGIVYAIFAGQSLVIMGITGPVSLLLGTSYRLAAQFDAEYFPFFFWTCVWAGMIHILTALRDLIHPTNLGDNDTNGDEIPDTRILTSYNTLIAVVLATAFSYIPGFDQNGALERVNVKAPWDWHPTANRTWVINPFEGIDVAGIFAALVPGFMFKCGP</sequence>